<dbReference type="OrthoDB" id="7776143at2759"/>
<name>A0A6J0CCA8_NEOLC</name>
<proteinExistence type="inferred from homology"/>
<accession>A0A6J0CCA8</accession>
<dbReference type="InterPro" id="IPR017996">
    <property type="entry name" value="MRJP/yellow-related"/>
</dbReference>
<evidence type="ECO:0000256" key="4">
    <source>
        <dbReference type="ARBA" id="ARBA00022729"/>
    </source>
</evidence>
<dbReference type="AlphaFoldDB" id="A0A6J0CCA8"/>
<protein>
    <submittedName>
        <fullName evidence="7">Protein yellow</fullName>
    </submittedName>
</protein>
<dbReference type="Pfam" id="PF03022">
    <property type="entry name" value="MRJP"/>
    <property type="match status" value="1"/>
</dbReference>
<comment type="similarity">
    <text evidence="2">Belongs to the major royal jelly protein family.</text>
</comment>
<keyword evidence="5" id="KW-0812">Transmembrane</keyword>
<dbReference type="GeneID" id="107228145"/>
<feature type="transmembrane region" description="Helical" evidence="5">
    <location>
        <begin position="27"/>
        <end position="48"/>
    </location>
</feature>
<dbReference type="InParanoid" id="A0A6J0CCA8"/>
<dbReference type="PANTHER" id="PTHR10009:SF11">
    <property type="entry name" value="RH54244P"/>
    <property type="match status" value="1"/>
</dbReference>
<keyword evidence="6" id="KW-1185">Reference proteome</keyword>
<reference evidence="7" key="1">
    <citation type="submission" date="2025-08" db="UniProtKB">
        <authorList>
            <consortium name="RefSeq"/>
        </authorList>
    </citation>
    <scope>IDENTIFICATION</scope>
    <source>
        <tissue evidence="7">Thorax and Abdomen</tissue>
    </source>
</reference>
<evidence type="ECO:0000256" key="1">
    <source>
        <dbReference type="ARBA" id="ARBA00004613"/>
    </source>
</evidence>
<dbReference type="Proteomes" id="UP000829291">
    <property type="component" value="Chromosome 1"/>
</dbReference>
<keyword evidence="4" id="KW-0732">Signal</keyword>
<dbReference type="InterPro" id="IPR011042">
    <property type="entry name" value="6-blade_b-propeller_TolB-like"/>
</dbReference>
<dbReference type="SUPFAM" id="SSF101898">
    <property type="entry name" value="NHL repeat"/>
    <property type="match status" value="1"/>
</dbReference>
<keyword evidence="5" id="KW-1133">Transmembrane helix</keyword>
<comment type="subcellular location">
    <subcellularLocation>
        <location evidence="1">Secreted</location>
    </subcellularLocation>
</comment>
<evidence type="ECO:0000313" key="7">
    <source>
        <dbReference type="RefSeq" id="XP_015525006.2"/>
    </source>
</evidence>
<evidence type="ECO:0000256" key="3">
    <source>
        <dbReference type="ARBA" id="ARBA00022525"/>
    </source>
</evidence>
<sequence length="545" mass="61657">MDRNLFCPFVIVVSINLQPSYNVWIDYLGFLSNKIPSIIVFFFFVKFYRHSNTNSRFMSEPVSPKQNTVYRFFASSIYVRQVEYIYFHRNTGRHVRCDLPDGVPGVALCSTVYLRVVSAHRKLTRHRTVHQKAVFNGSIMHTSVKCLTLLLGVAAASLGPFEELYTWKQLDFQFPTSNAREAAIASGDFVQINNLPVGIEIWKDKLFVTVPRWKKGVPSNLNYISLSNTTGNKSPALTPYPDWETNDIHQTGKESIVNIFRLAVDSCDRLWGIDAGSDDILGEGALVAPVQLIVIDLKTDQVIRRYRLTDADQRFESFFANLVVDVEADACDQAFAYVSDLGANGLVVYSWEKNKSWRVDHNFFAFDPLHGDFNVSGINFQWTDGIFGLALSPLRSDGSKSLYFHALASITEFEVSTTVLKDEVLATSNGNYYHFKRLGYKGELSQCTASVMDWQSGVAFFAAVNRDGIACWNTKKSLDQSSFRLVAEDHDALVFPNDIKIAQDTRQLYVISDKMPLFQYANIDPQQINYRILKAPVDEAVKTCL</sequence>
<keyword evidence="5" id="KW-0472">Membrane</keyword>
<dbReference type="GO" id="GO:0005576">
    <property type="term" value="C:extracellular region"/>
    <property type="evidence" value="ECO:0007669"/>
    <property type="project" value="UniProtKB-SubCell"/>
</dbReference>
<keyword evidence="3" id="KW-0964">Secreted</keyword>
<evidence type="ECO:0000313" key="6">
    <source>
        <dbReference type="Proteomes" id="UP000829291"/>
    </source>
</evidence>
<dbReference type="Gene3D" id="2.120.10.30">
    <property type="entry name" value="TolB, C-terminal domain"/>
    <property type="match status" value="1"/>
</dbReference>
<evidence type="ECO:0000256" key="2">
    <source>
        <dbReference type="ARBA" id="ARBA00009127"/>
    </source>
</evidence>
<organism evidence="7">
    <name type="scientific">Neodiprion lecontei</name>
    <name type="common">Redheaded pine sawfly</name>
    <dbReference type="NCBI Taxonomy" id="441921"/>
    <lineage>
        <taxon>Eukaryota</taxon>
        <taxon>Metazoa</taxon>
        <taxon>Ecdysozoa</taxon>
        <taxon>Arthropoda</taxon>
        <taxon>Hexapoda</taxon>
        <taxon>Insecta</taxon>
        <taxon>Pterygota</taxon>
        <taxon>Neoptera</taxon>
        <taxon>Endopterygota</taxon>
        <taxon>Hymenoptera</taxon>
        <taxon>Tenthredinoidea</taxon>
        <taxon>Diprionidae</taxon>
        <taxon>Diprioninae</taxon>
        <taxon>Neodiprion</taxon>
    </lineage>
</organism>
<evidence type="ECO:0000256" key="5">
    <source>
        <dbReference type="SAM" id="Phobius"/>
    </source>
</evidence>
<dbReference type="RefSeq" id="XP_015525006.2">
    <property type="nucleotide sequence ID" value="XM_015669520.2"/>
</dbReference>
<dbReference type="PRINTS" id="PR01366">
    <property type="entry name" value="ROYALJELLY"/>
</dbReference>
<gene>
    <name evidence="7" type="primary">LOC107228145</name>
</gene>
<dbReference type="KEGG" id="nlo:107228145"/>
<dbReference type="PANTHER" id="PTHR10009">
    <property type="entry name" value="PROTEIN YELLOW-RELATED"/>
    <property type="match status" value="1"/>
</dbReference>